<name>A0A412PAM3_9FIRM</name>
<evidence type="ECO:0000256" key="2">
    <source>
        <dbReference type="ARBA" id="ARBA00023315"/>
    </source>
</evidence>
<dbReference type="Pfam" id="PF13420">
    <property type="entry name" value="Acetyltransf_4"/>
    <property type="match status" value="1"/>
</dbReference>
<dbReference type="PANTHER" id="PTHR43072">
    <property type="entry name" value="N-ACETYLTRANSFERASE"/>
    <property type="match status" value="1"/>
</dbReference>
<keyword evidence="2" id="KW-0012">Acyltransferase</keyword>
<dbReference type="PROSITE" id="PS51186">
    <property type="entry name" value="GNAT"/>
    <property type="match status" value="1"/>
</dbReference>
<dbReference type="PANTHER" id="PTHR43072:SF23">
    <property type="entry name" value="UPF0039 PROTEIN C11D3.02C"/>
    <property type="match status" value="1"/>
</dbReference>
<proteinExistence type="predicted"/>
<protein>
    <submittedName>
        <fullName evidence="4">N-acetyltransferase</fullName>
    </submittedName>
</protein>
<evidence type="ECO:0000259" key="3">
    <source>
        <dbReference type="PROSITE" id="PS51186"/>
    </source>
</evidence>
<dbReference type="CDD" id="cd04301">
    <property type="entry name" value="NAT_SF"/>
    <property type="match status" value="1"/>
</dbReference>
<evidence type="ECO:0000256" key="1">
    <source>
        <dbReference type="ARBA" id="ARBA00022679"/>
    </source>
</evidence>
<comment type="caution">
    <text evidence="4">The sequence shown here is derived from an EMBL/GenBank/DDBJ whole genome shotgun (WGS) entry which is preliminary data.</text>
</comment>
<evidence type="ECO:0000313" key="4">
    <source>
        <dbReference type="EMBL" id="RGT53703.1"/>
    </source>
</evidence>
<sequence>MVTRCTLMIRTIEEKDIPDILDWYNWYIRNSTATFETEELTLNEFKQRVRAITEKYPWIILEEDAKPVGYAYYSDFNSRQAYACTVDLAIYLDPNSCHRGYGKTLMKEMIDIARKAGYKNIVSLVTAGNIASEKLHERFGFVKKATFEEIGYKHNQWLAVSYYYLQLEGK</sequence>
<keyword evidence="1 4" id="KW-0808">Transferase</keyword>
<accession>A0A412PAM3</accession>
<dbReference type="GO" id="GO:0016747">
    <property type="term" value="F:acyltransferase activity, transferring groups other than amino-acyl groups"/>
    <property type="evidence" value="ECO:0007669"/>
    <property type="project" value="InterPro"/>
</dbReference>
<dbReference type="InterPro" id="IPR000182">
    <property type="entry name" value="GNAT_dom"/>
</dbReference>
<dbReference type="InterPro" id="IPR016181">
    <property type="entry name" value="Acyl_CoA_acyltransferase"/>
</dbReference>
<organism evidence="4 5">
    <name type="scientific">Solobacterium moorei</name>
    <dbReference type="NCBI Taxonomy" id="102148"/>
    <lineage>
        <taxon>Bacteria</taxon>
        <taxon>Bacillati</taxon>
        <taxon>Bacillota</taxon>
        <taxon>Erysipelotrichia</taxon>
        <taxon>Erysipelotrichales</taxon>
        <taxon>Erysipelotrichaceae</taxon>
        <taxon>Solobacterium</taxon>
    </lineage>
</organism>
<dbReference type="SUPFAM" id="SSF55729">
    <property type="entry name" value="Acyl-CoA N-acyltransferases (Nat)"/>
    <property type="match status" value="1"/>
</dbReference>
<dbReference type="EMBL" id="QRWX01000005">
    <property type="protein sequence ID" value="RGT53703.1"/>
    <property type="molecule type" value="Genomic_DNA"/>
</dbReference>
<reference evidence="4 5" key="1">
    <citation type="submission" date="2018-08" db="EMBL/GenBank/DDBJ databases">
        <title>A genome reference for cultivated species of the human gut microbiota.</title>
        <authorList>
            <person name="Zou Y."/>
            <person name="Xue W."/>
            <person name="Luo G."/>
        </authorList>
    </citation>
    <scope>NUCLEOTIDE SEQUENCE [LARGE SCALE GENOMIC DNA]</scope>
    <source>
        <strain evidence="4 5">AF18-46</strain>
    </source>
</reference>
<gene>
    <name evidence="4" type="ORF">DWX20_09715</name>
</gene>
<dbReference type="Proteomes" id="UP000284731">
    <property type="component" value="Unassembled WGS sequence"/>
</dbReference>
<dbReference type="Gene3D" id="3.40.630.30">
    <property type="match status" value="1"/>
</dbReference>
<dbReference type="AlphaFoldDB" id="A0A412PAM3"/>
<evidence type="ECO:0000313" key="5">
    <source>
        <dbReference type="Proteomes" id="UP000284731"/>
    </source>
</evidence>
<feature type="domain" description="N-acetyltransferase" evidence="3">
    <location>
        <begin position="7"/>
        <end position="163"/>
    </location>
</feature>